<feature type="signal peptide" evidence="11">
    <location>
        <begin position="1"/>
        <end position="41"/>
    </location>
</feature>
<keyword evidence="9" id="KW-0472">Membrane</keyword>
<name>A0ABV3Z8L8_9PROT</name>
<keyword evidence="7" id="KW-0408">Iron</keyword>
<keyword evidence="6 11" id="KW-0732">Signal</keyword>
<keyword evidence="8" id="KW-0406">Ion transport</keyword>
<feature type="domain" description="TonB-dependent receptor plug" evidence="12">
    <location>
        <begin position="76"/>
        <end position="172"/>
    </location>
</feature>
<evidence type="ECO:0000256" key="8">
    <source>
        <dbReference type="ARBA" id="ARBA00023065"/>
    </source>
</evidence>
<evidence type="ECO:0000256" key="4">
    <source>
        <dbReference type="ARBA" id="ARBA00022496"/>
    </source>
</evidence>
<evidence type="ECO:0000256" key="3">
    <source>
        <dbReference type="ARBA" id="ARBA00022452"/>
    </source>
</evidence>
<dbReference type="Gene3D" id="2.40.170.20">
    <property type="entry name" value="TonB-dependent receptor, beta-barrel domain"/>
    <property type="match status" value="1"/>
</dbReference>
<dbReference type="PANTHER" id="PTHR32552">
    <property type="entry name" value="FERRICHROME IRON RECEPTOR-RELATED"/>
    <property type="match status" value="1"/>
</dbReference>
<evidence type="ECO:0000256" key="7">
    <source>
        <dbReference type="ARBA" id="ARBA00023004"/>
    </source>
</evidence>
<evidence type="ECO:0000256" key="11">
    <source>
        <dbReference type="SAM" id="SignalP"/>
    </source>
</evidence>
<dbReference type="Pfam" id="PF07715">
    <property type="entry name" value="Plug"/>
    <property type="match status" value="1"/>
</dbReference>
<dbReference type="InterPro" id="IPR012910">
    <property type="entry name" value="Plug_dom"/>
</dbReference>
<protein>
    <submittedName>
        <fullName evidence="13">TonB-dependent receptor plug domain-containing protein</fullName>
    </submittedName>
</protein>
<dbReference type="RefSeq" id="WP_369313760.1">
    <property type="nucleotide sequence ID" value="NZ_JBEHZE010000001.1"/>
</dbReference>
<proteinExistence type="predicted"/>
<keyword evidence="13" id="KW-0675">Receptor</keyword>
<evidence type="ECO:0000256" key="9">
    <source>
        <dbReference type="ARBA" id="ARBA00023136"/>
    </source>
</evidence>
<dbReference type="PROSITE" id="PS00018">
    <property type="entry name" value="EF_HAND_1"/>
    <property type="match status" value="1"/>
</dbReference>
<accession>A0ABV3Z8L8</accession>
<comment type="caution">
    <text evidence="13">The sequence shown here is derived from an EMBL/GenBank/DDBJ whole genome shotgun (WGS) entry which is preliminary data.</text>
</comment>
<evidence type="ECO:0000256" key="6">
    <source>
        <dbReference type="ARBA" id="ARBA00022729"/>
    </source>
</evidence>
<dbReference type="Gene3D" id="2.170.130.10">
    <property type="entry name" value="TonB-dependent receptor, plug domain"/>
    <property type="match status" value="1"/>
</dbReference>
<dbReference type="PANTHER" id="PTHR32552:SF68">
    <property type="entry name" value="FERRICHROME OUTER MEMBRANE TRANSPORTER_PHAGE RECEPTOR"/>
    <property type="match status" value="1"/>
</dbReference>
<sequence>MSNTTNKRTDSPEIMRFKKSLLGSSAVMSAMMFAAMAPAVAQDADSDYDEIVVYGDPVGLSEETSTESVFGVSRSLLETPRSVSIVSDTTMERYGIEDIDDFITTTPGTFGGSFFGVPGAVSIRGSVSETYYRGFKRALNQGLFPTPIGSSDRVEIVRGPVPVIYGAGRVGGLLNFHPKTVDGEGVTTEDGIQGSVSFTGGSYGKKNGSIELIVPFKLAGRESGLSVYSEIEDSKHFYKGREPEHQLVQFAFTHELPAGFSFETGGMYYHSDGYYQTPGWNRVTQDLIDNGTYITGRDTDLTDLDGNGYLTPNEVDAAVGTFFGTSNIRTLVDYGVFAIPDAYKLDTGVGTGQLDRRTVFLTEDQEVAESESFTGYIDLNKHFDDDSKLSLQLFYDQIDGDLFVTYGFAAQHKMKVFEARASYDFGIELSDFANLDMYVTASHRTYDAELRENFNSGYLVLDRRDLLAGPQGNDIFDSPFTDEPGGIGIPWDTDNDSNWSDTGIAVVADLKVGDLGVVLGGRYDHYDTSAIDTGATIFNPALANTRFDGKEGDFSYSASVNYTTPFGLVPYFTYAQGSELNDSANGGITPGAVRDEILFGSELFEGGVKFSLLDDKLFGSAIVYQQERQRVDPFGNKSREESKGFEFEMSYIITENWSMTGAATVQDFKVPAPGACGSGQGEYLVIPPNHPAANLFGSPVSLQDGYGALFAALNASCIPELQNGYSLTNIPDTVFSSFLTYTSDETRFGTFGATFGGTRVDETSGRIDGGIVLPSYTVFRAAAFADLGRVQITATIDNLFDKTYFQPLQGVYQEVGALPGVGRTFQIKGVVNF</sequence>
<comment type="subcellular location">
    <subcellularLocation>
        <location evidence="1">Cell outer membrane</location>
        <topology evidence="1">Multi-pass membrane protein</topology>
    </subcellularLocation>
</comment>
<evidence type="ECO:0000256" key="2">
    <source>
        <dbReference type="ARBA" id="ARBA00022448"/>
    </source>
</evidence>
<evidence type="ECO:0000259" key="12">
    <source>
        <dbReference type="Pfam" id="PF07715"/>
    </source>
</evidence>
<organism evidence="13 14">
    <name type="scientific">Hyphococcus lacteus</name>
    <dbReference type="NCBI Taxonomy" id="3143536"/>
    <lineage>
        <taxon>Bacteria</taxon>
        <taxon>Pseudomonadati</taxon>
        <taxon>Pseudomonadota</taxon>
        <taxon>Alphaproteobacteria</taxon>
        <taxon>Parvularculales</taxon>
        <taxon>Parvularculaceae</taxon>
        <taxon>Hyphococcus</taxon>
    </lineage>
</organism>
<dbReference type="InterPro" id="IPR036942">
    <property type="entry name" value="Beta-barrel_TonB_sf"/>
</dbReference>
<dbReference type="InterPro" id="IPR039426">
    <property type="entry name" value="TonB-dep_rcpt-like"/>
</dbReference>
<dbReference type="EMBL" id="JBEHZE010000001">
    <property type="protein sequence ID" value="MEX6633766.1"/>
    <property type="molecule type" value="Genomic_DNA"/>
</dbReference>
<gene>
    <name evidence="13" type="ORF">ABFZ84_09435</name>
</gene>
<reference evidence="13 14" key="1">
    <citation type="submission" date="2024-05" db="EMBL/GenBank/DDBJ databases">
        <title>Three bacterial strains, DH-69, EH-24, and ECK-19 isolated from coastal sediments.</title>
        <authorList>
            <person name="Ye Y.-Q."/>
            <person name="Du Z.-J."/>
        </authorList>
    </citation>
    <scope>NUCLEOTIDE SEQUENCE [LARGE SCALE GENOMIC DNA]</scope>
    <source>
        <strain evidence="13 14">ECK-19</strain>
    </source>
</reference>
<dbReference type="SUPFAM" id="SSF56935">
    <property type="entry name" value="Porins"/>
    <property type="match status" value="1"/>
</dbReference>
<dbReference type="Proteomes" id="UP001560685">
    <property type="component" value="Unassembled WGS sequence"/>
</dbReference>
<keyword evidence="10" id="KW-0998">Cell outer membrane</keyword>
<keyword evidence="4" id="KW-0410">Iron transport</keyword>
<keyword evidence="14" id="KW-1185">Reference proteome</keyword>
<keyword evidence="2" id="KW-0813">Transport</keyword>
<keyword evidence="5" id="KW-0812">Transmembrane</keyword>
<dbReference type="InterPro" id="IPR037066">
    <property type="entry name" value="Plug_dom_sf"/>
</dbReference>
<keyword evidence="3" id="KW-1134">Transmembrane beta strand</keyword>
<evidence type="ECO:0000256" key="5">
    <source>
        <dbReference type="ARBA" id="ARBA00022692"/>
    </source>
</evidence>
<evidence type="ECO:0000256" key="1">
    <source>
        <dbReference type="ARBA" id="ARBA00004571"/>
    </source>
</evidence>
<evidence type="ECO:0000313" key="13">
    <source>
        <dbReference type="EMBL" id="MEX6633766.1"/>
    </source>
</evidence>
<evidence type="ECO:0000313" key="14">
    <source>
        <dbReference type="Proteomes" id="UP001560685"/>
    </source>
</evidence>
<feature type="chain" id="PRO_5047498271" evidence="11">
    <location>
        <begin position="42"/>
        <end position="833"/>
    </location>
</feature>
<dbReference type="InterPro" id="IPR018247">
    <property type="entry name" value="EF_Hand_1_Ca_BS"/>
</dbReference>
<evidence type="ECO:0000256" key="10">
    <source>
        <dbReference type="ARBA" id="ARBA00023237"/>
    </source>
</evidence>